<dbReference type="PANTHER" id="PTHR36570">
    <property type="entry name" value="DISULFIDE BOND FORMATION PROTEIN B"/>
    <property type="match status" value="1"/>
</dbReference>
<proteinExistence type="predicted"/>
<name>A0A1W6L8Q0_9BURK</name>
<evidence type="ECO:0000256" key="3">
    <source>
        <dbReference type="ARBA" id="ARBA00022692"/>
    </source>
</evidence>
<keyword evidence="4" id="KW-1133">Transmembrane helix</keyword>
<dbReference type="GO" id="GO:0005886">
    <property type="term" value="C:plasma membrane"/>
    <property type="evidence" value="ECO:0007669"/>
    <property type="project" value="UniProtKB-SubCell"/>
</dbReference>
<dbReference type="GO" id="GO:0015035">
    <property type="term" value="F:protein-disulfide reductase activity"/>
    <property type="evidence" value="ECO:0007669"/>
    <property type="project" value="InterPro"/>
</dbReference>
<accession>A0A1W6L8Q0</accession>
<keyword evidence="5" id="KW-0472">Membrane</keyword>
<dbReference type="AlphaFoldDB" id="A0A1W6L8Q0"/>
<organism evidence="6 7">
    <name type="scientific">Piscinibacter gummiphilus</name>
    <dbReference type="NCBI Taxonomy" id="946333"/>
    <lineage>
        <taxon>Bacteria</taxon>
        <taxon>Pseudomonadati</taxon>
        <taxon>Pseudomonadota</taxon>
        <taxon>Betaproteobacteria</taxon>
        <taxon>Burkholderiales</taxon>
        <taxon>Sphaerotilaceae</taxon>
        <taxon>Piscinibacter</taxon>
    </lineage>
</organism>
<gene>
    <name evidence="6" type="ORF">A4W93_12250</name>
</gene>
<dbReference type="OrthoDB" id="3711263at2"/>
<dbReference type="Proteomes" id="UP000193427">
    <property type="component" value="Chromosome"/>
</dbReference>
<dbReference type="STRING" id="946333.A4W93_12250"/>
<dbReference type="SUPFAM" id="SSF158442">
    <property type="entry name" value="DsbB-like"/>
    <property type="match status" value="1"/>
</dbReference>
<reference evidence="6 7" key="1">
    <citation type="submission" date="2016-04" db="EMBL/GenBank/DDBJ databases">
        <title>Complete genome sequence of natural rubber-degrading, novel Gram-negative bacterium, Rhizobacter gummiphilus strain NS21.</title>
        <authorList>
            <person name="Tabata M."/>
            <person name="Kasai D."/>
            <person name="Fukuda M."/>
        </authorList>
    </citation>
    <scope>NUCLEOTIDE SEQUENCE [LARGE SCALE GENOMIC DNA]</scope>
    <source>
        <strain evidence="6 7">NS21</strain>
    </source>
</reference>
<keyword evidence="2" id="KW-1003">Cell membrane</keyword>
<dbReference type="RefSeq" id="WP_085750881.1">
    <property type="nucleotide sequence ID" value="NZ_BSPR01000023.1"/>
</dbReference>
<dbReference type="KEGG" id="rgu:A4W93_12250"/>
<comment type="subcellular location">
    <subcellularLocation>
        <location evidence="1">Cell membrane</location>
        <topology evidence="1">Multi-pass membrane protein</topology>
    </subcellularLocation>
</comment>
<keyword evidence="3" id="KW-0812">Transmembrane</keyword>
<evidence type="ECO:0000256" key="5">
    <source>
        <dbReference type="ARBA" id="ARBA00023136"/>
    </source>
</evidence>
<evidence type="ECO:0000313" key="6">
    <source>
        <dbReference type="EMBL" id="ARN20602.1"/>
    </source>
</evidence>
<dbReference type="Pfam" id="PF02600">
    <property type="entry name" value="DsbB"/>
    <property type="match status" value="1"/>
</dbReference>
<dbReference type="PANTHER" id="PTHR36570:SF3">
    <property type="entry name" value="DISULFIDE BOND FORMATION PROTEIN B"/>
    <property type="match status" value="1"/>
</dbReference>
<dbReference type="EMBL" id="CP015118">
    <property type="protein sequence ID" value="ARN20602.1"/>
    <property type="molecule type" value="Genomic_DNA"/>
</dbReference>
<dbReference type="InterPro" id="IPR050183">
    <property type="entry name" value="DsbB"/>
</dbReference>
<dbReference type="Gene3D" id="1.20.1550.10">
    <property type="entry name" value="DsbB-like"/>
    <property type="match status" value="1"/>
</dbReference>
<evidence type="ECO:0000256" key="2">
    <source>
        <dbReference type="ARBA" id="ARBA00022475"/>
    </source>
</evidence>
<evidence type="ECO:0000313" key="7">
    <source>
        <dbReference type="Proteomes" id="UP000193427"/>
    </source>
</evidence>
<protein>
    <submittedName>
        <fullName evidence="6">Uncharacterized protein</fullName>
    </submittedName>
</protein>
<evidence type="ECO:0000256" key="4">
    <source>
        <dbReference type="ARBA" id="ARBA00022989"/>
    </source>
</evidence>
<dbReference type="InterPro" id="IPR023380">
    <property type="entry name" value="DsbB-like_sf"/>
</dbReference>
<dbReference type="InterPro" id="IPR003752">
    <property type="entry name" value="DiS_bond_form_DsbB/BdbC"/>
</dbReference>
<keyword evidence="7" id="KW-1185">Reference proteome</keyword>
<sequence length="164" mass="16779">MATSTPDLTARLLWGMAAACVAALALALVAQYVGHMEPCPWCVLQRVIYVVIAIVCAAAALVRARVVRVPLASLALLLSVSGVAAALYQHNVAAASFSCNLTFADKVVSGLGLDSALPSVFSATASCAEASVSVLGVPFAYWSLAMFVLLAAVAAAVVGRSRRA</sequence>
<dbReference type="GO" id="GO:0006457">
    <property type="term" value="P:protein folding"/>
    <property type="evidence" value="ECO:0007669"/>
    <property type="project" value="InterPro"/>
</dbReference>
<evidence type="ECO:0000256" key="1">
    <source>
        <dbReference type="ARBA" id="ARBA00004651"/>
    </source>
</evidence>